<evidence type="ECO:0000256" key="1">
    <source>
        <dbReference type="ARBA" id="ARBA00004123"/>
    </source>
</evidence>
<keyword evidence="2 10" id="KW-0479">Metal-binding</keyword>
<comment type="caution">
    <text evidence="13">The sequence shown here is derived from an EMBL/GenBank/DDBJ whole genome shotgun (WGS) entry which is preliminary data.</text>
</comment>
<dbReference type="Pfam" id="PF00096">
    <property type="entry name" value="zf-C2H2"/>
    <property type="match status" value="3"/>
</dbReference>
<reference evidence="13 14" key="1">
    <citation type="submission" date="2023-11" db="EMBL/GenBank/DDBJ databases">
        <authorList>
            <person name="Okamura Y."/>
        </authorList>
    </citation>
    <scope>NUCLEOTIDE SEQUENCE [LARGE SCALE GENOMIC DNA]</scope>
</reference>
<dbReference type="PROSITE" id="PS00028">
    <property type="entry name" value="ZINC_FINGER_C2H2_1"/>
    <property type="match status" value="4"/>
</dbReference>
<protein>
    <submittedName>
        <fullName evidence="13">Uncharacterized protein</fullName>
    </submittedName>
</protein>
<evidence type="ECO:0000256" key="7">
    <source>
        <dbReference type="ARBA" id="ARBA00023163"/>
    </source>
</evidence>
<dbReference type="PROSITE" id="PS50157">
    <property type="entry name" value="ZINC_FINGER_C2H2_2"/>
    <property type="match status" value="4"/>
</dbReference>
<evidence type="ECO:0000259" key="12">
    <source>
        <dbReference type="PROSITE" id="PS51915"/>
    </source>
</evidence>
<feature type="binding site" evidence="10">
    <location>
        <position position="45"/>
    </location>
    <ligand>
        <name>Zn(2+)</name>
        <dbReference type="ChEBI" id="CHEBI:29105"/>
    </ligand>
</feature>
<dbReference type="FunFam" id="3.30.160.60:FF:000688">
    <property type="entry name" value="zinc finger protein 197 isoform X1"/>
    <property type="match status" value="1"/>
</dbReference>
<dbReference type="GO" id="GO:0006355">
    <property type="term" value="P:regulation of DNA-templated transcription"/>
    <property type="evidence" value="ECO:0007669"/>
    <property type="project" value="UniProtKB-ARBA"/>
</dbReference>
<sequence>MEGICRSCLTKCSNPLKYSQKNRRLFQYSTGIKVKQDDFLVFQLCRECHSNMRIACKFKKSCRNIEKQFKSYLNSKEVEESIDISAFSNFIKRHDETFKFRSPKYKHIATPNYNRNKEDDNVSTTSMRNFLNDLLPGNEIPDNVARIVSEVIREEADISDDSLESHWLQDEPSVISDLRFDFGLSPCSTTRSVINDHCYTLPLQYQNLINYDKSKTTDCMQDENYQGNYTEVTNHVPVFNIEDNVQANRCVIDKNLDKALLDESTDKIALEDLLATPPLIPNAWKPSTPTINNILFGDKLDDDITKVGTTIETYEGVKGTVDVLDEFLILKGFTREADVNHEGVKKKKSVNDVDILENNQSTINLNCPHEHDDQVEPKIIDHYDLQNKVMGDDLTDEEISTQSEETCDVTKKPSIKHMEILESDKKIVIRIKRTPQIVINDLSNNKNQGETNESCDGNKKKTAKHYVKDNVIQQITDNAKNDEEIFKKPLTPMENKYCLDTVACKLCERFFEKVHYLKVHMTKMHKLKIITPKIKSSVLRICNYCGMETRQSKSRFLKHIENHMKKINGFSCNKCKLIFSTKAKLDMHDQIHNGAIVKRPSSNEKSHVCELCGGSFSSSNYQIHLRRHNKDYGFKCAQCGSGFYRKTDLTLHMRTHTGEKPFKCTFCKKSFNRRDVLNIHIRTHTGERPFKCNICDKTFTTNVNLKTHQTRAKECLILQEKLAFPDQLREWVEIE</sequence>
<evidence type="ECO:0000259" key="11">
    <source>
        <dbReference type="PROSITE" id="PS50157"/>
    </source>
</evidence>
<evidence type="ECO:0000256" key="3">
    <source>
        <dbReference type="ARBA" id="ARBA00022737"/>
    </source>
</evidence>
<comment type="subcellular location">
    <subcellularLocation>
        <location evidence="1">Nucleus</location>
    </subcellularLocation>
</comment>
<evidence type="ECO:0000313" key="14">
    <source>
        <dbReference type="Proteomes" id="UP001497472"/>
    </source>
</evidence>
<dbReference type="Gene3D" id="3.30.160.60">
    <property type="entry name" value="Classic Zinc Finger"/>
    <property type="match status" value="4"/>
</dbReference>
<dbReference type="FunFam" id="3.30.160.60:FF:001818">
    <property type="entry name" value="GDNF-inducible zinc finger protein 1 isoform X1"/>
    <property type="match status" value="1"/>
</dbReference>
<dbReference type="SMART" id="SM00355">
    <property type="entry name" value="ZnF_C2H2"/>
    <property type="match status" value="7"/>
</dbReference>
<dbReference type="SUPFAM" id="SSF57667">
    <property type="entry name" value="beta-beta-alpha zinc fingers"/>
    <property type="match status" value="3"/>
</dbReference>
<feature type="domain" description="C2H2-type" evidence="11">
    <location>
        <begin position="662"/>
        <end position="689"/>
    </location>
</feature>
<keyword evidence="7" id="KW-0804">Transcription</keyword>
<feature type="binding site" evidence="10">
    <location>
        <position position="5"/>
    </location>
    <ligand>
        <name>Zn(2+)</name>
        <dbReference type="ChEBI" id="CHEBI:29105"/>
    </ligand>
</feature>
<dbReference type="GO" id="GO:0005634">
    <property type="term" value="C:nucleus"/>
    <property type="evidence" value="ECO:0007669"/>
    <property type="project" value="UniProtKB-SubCell"/>
</dbReference>
<feature type="domain" description="C2H2-type" evidence="11">
    <location>
        <begin position="690"/>
        <end position="709"/>
    </location>
</feature>
<feature type="domain" description="ZAD" evidence="12">
    <location>
        <begin position="3"/>
        <end position="72"/>
    </location>
</feature>
<dbReference type="AlphaFoldDB" id="A0AAV1J2B8"/>
<proteinExistence type="predicted"/>
<gene>
    <name evidence="13" type="ORF">LNINA_LOCUS2854</name>
</gene>
<dbReference type="PANTHER" id="PTHR47772">
    <property type="entry name" value="ZINC FINGER PROTEIN 200"/>
    <property type="match status" value="1"/>
</dbReference>
<evidence type="ECO:0000256" key="8">
    <source>
        <dbReference type="ARBA" id="ARBA00023242"/>
    </source>
</evidence>
<dbReference type="InterPro" id="IPR050636">
    <property type="entry name" value="C2H2-ZF_domain-containing"/>
</dbReference>
<feature type="domain" description="C2H2-type" evidence="11">
    <location>
        <begin position="570"/>
        <end position="594"/>
    </location>
</feature>
<dbReference type="InterPro" id="IPR013087">
    <property type="entry name" value="Znf_C2H2_type"/>
</dbReference>
<evidence type="ECO:0000256" key="2">
    <source>
        <dbReference type="ARBA" id="ARBA00022723"/>
    </source>
</evidence>
<organism evidence="13 14">
    <name type="scientific">Leptosia nina</name>
    <dbReference type="NCBI Taxonomy" id="320188"/>
    <lineage>
        <taxon>Eukaryota</taxon>
        <taxon>Metazoa</taxon>
        <taxon>Ecdysozoa</taxon>
        <taxon>Arthropoda</taxon>
        <taxon>Hexapoda</taxon>
        <taxon>Insecta</taxon>
        <taxon>Pterygota</taxon>
        <taxon>Neoptera</taxon>
        <taxon>Endopterygota</taxon>
        <taxon>Lepidoptera</taxon>
        <taxon>Glossata</taxon>
        <taxon>Ditrysia</taxon>
        <taxon>Papilionoidea</taxon>
        <taxon>Pieridae</taxon>
        <taxon>Pierinae</taxon>
        <taxon>Leptosia</taxon>
    </lineage>
</organism>
<dbReference type="GO" id="GO:0030674">
    <property type="term" value="F:protein-macromolecule adaptor activity"/>
    <property type="evidence" value="ECO:0007669"/>
    <property type="project" value="UniProtKB-ARBA"/>
</dbReference>
<evidence type="ECO:0000256" key="9">
    <source>
        <dbReference type="PROSITE-ProRule" id="PRU00042"/>
    </source>
</evidence>
<dbReference type="PROSITE" id="PS51915">
    <property type="entry name" value="ZAD"/>
    <property type="match status" value="1"/>
</dbReference>
<evidence type="ECO:0000256" key="4">
    <source>
        <dbReference type="ARBA" id="ARBA00022771"/>
    </source>
</evidence>
<dbReference type="InterPro" id="IPR036236">
    <property type="entry name" value="Znf_C2H2_sf"/>
</dbReference>
<keyword evidence="4 9" id="KW-0863">Zinc-finger</keyword>
<name>A0AAV1J2B8_9NEOP</name>
<evidence type="ECO:0000313" key="13">
    <source>
        <dbReference type="EMBL" id="CAK1543013.1"/>
    </source>
</evidence>
<dbReference type="GO" id="GO:0008270">
    <property type="term" value="F:zinc ion binding"/>
    <property type="evidence" value="ECO:0007669"/>
    <property type="project" value="UniProtKB-UniRule"/>
</dbReference>
<evidence type="ECO:0000256" key="6">
    <source>
        <dbReference type="ARBA" id="ARBA00023015"/>
    </source>
</evidence>
<keyword evidence="3" id="KW-0677">Repeat</keyword>
<dbReference type="InterPro" id="IPR012934">
    <property type="entry name" value="Znf_AD"/>
</dbReference>
<dbReference type="FunFam" id="3.30.160.60:FF:002343">
    <property type="entry name" value="Zinc finger protein 33A"/>
    <property type="match status" value="1"/>
</dbReference>
<dbReference type="EMBL" id="CAVLEF010000004">
    <property type="protein sequence ID" value="CAK1543013.1"/>
    <property type="molecule type" value="Genomic_DNA"/>
</dbReference>
<dbReference type="PANTHER" id="PTHR47772:SF13">
    <property type="entry name" value="GASTRULA ZINC FINGER PROTEIN XLCGF49.1-LIKE-RELATED"/>
    <property type="match status" value="1"/>
</dbReference>
<feature type="domain" description="C2H2-type" evidence="11">
    <location>
        <begin position="634"/>
        <end position="661"/>
    </location>
</feature>
<keyword evidence="8" id="KW-0539">Nucleus</keyword>
<keyword evidence="5 10" id="KW-0862">Zinc</keyword>
<accession>A0AAV1J2B8</accession>
<feature type="binding site" evidence="10">
    <location>
        <position position="48"/>
    </location>
    <ligand>
        <name>Zn(2+)</name>
        <dbReference type="ChEBI" id="CHEBI:29105"/>
    </ligand>
</feature>
<evidence type="ECO:0000256" key="10">
    <source>
        <dbReference type="PROSITE-ProRule" id="PRU01263"/>
    </source>
</evidence>
<keyword evidence="6" id="KW-0805">Transcription regulation</keyword>
<feature type="binding site" evidence="10">
    <location>
        <position position="8"/>
    </location>
    <ligand>
        <name>Zn(2+)</name>
        <dbReference type="ChEBI" id="CHEBI:29105"/>
    </ligand>
</feature>
<dbReference type="SMART" id="SM00868">
    <property type="entry name" value="zf-AD"/>
    <property type="match status" value="1"/>
</dbReference>
<keyword evidence="14" id="KW-1185">Reference proteome</keyword>
<dbReference type="Proteomes" id="UP001497472">
    <property type="component" value="Unassembled WGS sequence"/>
</dbReference>
<evidence type="ECO:0000256" key="5">
    <source>
        <dbReference type="ARBA" id="ARBA00022833"/>
    </source>
</evidence>